<keyword evidence="14" id="KW-0325">Glycoprotein</keyword>
<dbReference type="PANTHER" id="PTHR12613">
    <property type="entry name" value="ERO1-RELATED"/>
    <property type="match status" value="1"/>
</dbReference>
<keyword evidence="8" id="KW-0256">Endoplasmic reticulum</keyword>
<evidence type="ECO:0000256" key="5">
    <source>
        <dbReference type="ARBA" id="ARBA00022448"/>
    </source>
</evidence>
<accession>A0A067ERA2</accession>
<organism evidence="17 18">
    <name type="scientific">Citrus sinensis</name>
    <name type="common">Sweet orange</name>
    <name type="synonym">Citrus aurantium var. sinensis</name>
    <dbReference type="NCBI Taxonomy" id="2711"/>
    <lineage>
        <taxon>Eukaryota</taxon>
        <taxon>Viridiplantae</taxon>
        <taxon>Streptophyta</taxon>
        <taxon>Embryophyta</taxon>
        <taxon>Tracheophyta</taxon>
        <taxon>Spermatophyta</taxon>
        <taxon>Magnoliopsida</taxon>
        <taxon>eudicotyledons</taxon>
        <taxon>Gunneridae</taxon>
        <taxon>Pentapetalae</taxon>
        <taxon>rosids</taxon>
        <taxon>malvids</taxon>
        <taxon>Sapindales</taxon>
        <taxon>Rutaceae</taxon>
        <taxon>Aurantioideae</taxon>
        <taxon>Citrus</taxon>
    </lineage>
</organism>
<evidence type="ECO:0000256" key="13">
    <source>
        <dbReference type="ARBA" id="ARBA00023157"/>
    </source>
</evidence>
<dbReference type="Proteomes" id="UP000027120">
    <property type="component" value="Unassembled WGS sequence"/>
</dbReference>
<dbReference type="GO" id="GO:0015035">
    <property type="term" value="F:protein-disulfide reductase activity"/>
    <property type="evidence" value="ECO:0007669"/>
    <property type="project" value="InterPro"/>
</dbReference>
<dbReference type="PANTHER" id="PTHR12613:SF0">
    <property type="entry name" value="ERO1-LIKE PROTEIN"/>
    <property type="match status" value="1"/>
</dbReference>
<dbReference type="SUPFAM" id="SSF110019">
    <property type="entry name" value="ERO1-like"/>
    <property type="match status" value="1"/>
</dbReference>
<comment type="cofactor">
    <cofactor evidence="1">
        <name>FAD</name>
        <dbReference type="ChEBI" id="CHEBI:57692"/>
    </cofactor>
</comment>
<keyword evidence="12 16" id="KW-0472">Membrane</keyword>
<evidence type="ECO:0000256" key="7">
    <source>
        <dbReference type="ARBA" id="ARBA00022729"/>
    </source>
</evidence>
<dbReference type="GO" id="GO:0034975">
    <property type="term" value="P:protein folding in endoplasmic reticulum"/>
    <property type="evidence" value="ECO:0007669"/>
    <property type="project" value="InterPro"/>
</dbReference>
<sequence>WGKNPELMYDRVLRYQDRVRNLYFTFLFVLRAVTKVSISSCSFVLNIWVFYVGLS</sequence>
<evidence type="ECO:0000256" key="3">
    <source>
        <dbReference type="ARBA" id="ARBA00008277"/>
    </source>
</evidence>
<proteinExistence type="inferred from homology"/>
<comment type="similarity">
    <text evidence="3">Belongs to the EROs family.</text>
</comment>
<evidence type="ECO:0000256" key="14">
    <source>
        <dbReference type="ARBA" id="ARBA00023180"/>
    </source>
</evidence>
<name>A0A067ERA2_CITSI</name>
<keyword evidence="16" id="KW-1133">Transmembrane helix</keyword>
<keyword evidence="16" id="KW-0812">Transmembrane</keyword>
<evidence type="ECO:0000256" key="8">
    <source>
        <dbReference type="ARBA" id="ARBA00022824"/>
    </source>
</evidence>
<keyword evidence="18" id="KW-1185">Reference proteome</keyword>
<keyword evidence="13" id="KW-1015">Disulfide bond</keyword>
<evidence type="ECO:0000313" key="18">
    <source>
        <dbReference type="Proteomes" id="UP000027120"/>
    </source>
</evidence>
<evidence type="ECO:0000256" key="10">
    <source>
        <dbReference type="ARBA" id="ARBA00022982"/>
    </source>
</evidence>
<evidence type="ECO:0000256" key="16">
    <source>
        <dbReference type="SAM" id="Phobius"/>
    </source>
</evidence>
<keyword evidence="9" id="KW-0274">FAD</keyword>
<evidence type="ECO:0000256" key="4">
    <source>
        <dbReference type="ARBA" id="ARBA00011802"/>
    </source>
</evidence>
<evidence type="ECO:0000313" key="17">
    <source>
        <dbReference type="EMBL" id="KDO53451.1"/>
    </source>
</evidence>
<dbReference type="GO" id="GO:0005789">
    <property type="term" value="C:endoplasmic reticulum membrane"/>
    <property type="evidence" value="ECO:0007669"/>
    <property type="project" value="UniProtKB-SubCell"/>
</dbReference>
<evidence type="ECO:0000256" key="6">
    <source>
        <dbReference type="ARBA" id="ARBA00022630"/>
    </source>
</evidence>
<feature type="transmembrane region" description="Helical" evidence="16">
    <location>
        <begin position="21"/>
        <end position="51"/>
    </location>
</feature>
<dbReference type="Pfam" id="PF04137">
    <property type="entry name" value="ERO1"/>
    <property type="match status" value="1"/>
</dbReference>
<evidence type="ECO:0000256" key="12">
    <source>
        <dbReference type="ARBA" id="ARBA00023136"/>
    </source>
</evidence>
<keyword evidence="7" id="KW-0732">Signal</keyword>
<dbReference type="GO" id="GO:0071949">
    <property type="term" value="F:FAD binding"/>
    <property type="evidence" value="ECO:0007669"/>
    <property type="project" value="InterPro"/>
</dbReference>
<keyword evidence="15" id="KW-0676">Redox-active center</keyword>
<dbReference type="InterPro" id="IPR037192">
    <property type="entry name" value="ERO1-like_sf"/>
</dbReference>
<evidence type="ECO:0000256" key="2">
    <source>
        <dbReference type="ARBA" id="ARBA00004367"/>
    </source>
</evidence>
<gene>
    <name evidence="17" type="ORF">CISIN_1g0125551mg</name>
</gene>
<dbReference type="GO" id="GO:0016972">
    <property type="term" value="F:thiol oxidase activity"/>
    <property type="evidence" value="ECO:0007669"/>
    <property type="project" value="InterPro"/>
</dbReference>
<keyword evidence="11" id="KW-0560">Oxidoreductase</keyword>
<reference evidence="17 18" key="1">
    <citation type="submission" date="2014-04" db="EMBL/GenBank/DDBJ databases">
        <authorList>
            <consortium name="International Citrus Genome Consortium"/>
            <person name="Gmitter F."/>
            <person name="Chen C."/>
            <person name="Farmerie W."/>
            <person name="Harkins T."/>
            <person name="Desany B."/>
            <person name="Mohiuddin M."/>
            <person name="Kodira C."/>
            <person name="Borodovsky M."/>
            <person name="Lomsadze A."/>
            <person name="Burns P."/>
            <person name="Jenkins J."/>
            <person name="Prochnik S."/>
            <person name="Shu S."/>
            <person name="Chapman J."/>
            <person name="Pitluck S."/>
            <person name="Schmutz J."/>
            <person name="Rokhsar D."/>
        </authorList>
    </citation>
    <scope>NUCLEOTIDE SEQUENCE</scope>
</reference>
<comment type="subcellular location">
    <subcellularLocation>
        <location evidence="2">Endoplasmic reticulum membrane</location>
        <topology evidence="2">Peripheral membrane protein</topology>
        <orientation evidence="2">Lumenal side</orientation>
    </subcellularLocation>
</comment>
<comment type="subunit">
    <text evidence="4">May function both as a monomer and a homodimer.</text>
</comment>
<keyword evidence="6" id="KW-0285">Flavoprotein</keyword>
<evidence type="ECO:0000256" key="15">
    <source>
        <dbReference type="ARBA" id="ARBA00023284"/>
    </source>
</evidence>
<keyword evidence="10" id="KW-0249">Electron transport</keyword>
<dbReference type="AlphaFoldDB" id="A0A067ERA2"/>
<evidence type="ECO:0000256" key="9">
    <source>
        <dbReference type="ARBA" id="ARBA00022827"/>
    </source>
</evidence>
<evidence type="ECO:0000256" key="1">
    <source>
        <dbReference type="ARBA" id="ARBA00001974"/>
    </source>
</evidence>
<feature type="non-terminal residue" evidence="17">
    <location>
        <position position="1"/>
    </location>
</feature>
<protein>
    <submittedName>
        <fullName evidence="17">Uncharacterized protein</fullName>
    </submittedName>
</protein>
<keyword evidence="5" id="KW-0813">Transport</keyword>
<evidence type="ECO:0000256" key="11">
    <source>
        <dbReference type="ARBA" id="ARBA00023002"/>
    </source>
</evidence>
<dbReference type="EMBL" id="KK785014">
    <property type="protein sequence ID" value="KDO53451.1"/>
    <property type="molecule type" value="Genomic_DNA"/>
</dbReference>
<dbReference type="InterPro" id="IPR007266">
    <property type="entry name" value="Ero1"/>
</dbReference>